<feature type="domain" description="PTC1-like winged helix-turn-helix" evidence="2">
    <location>
        <begin position="293"/>
        <end position="377"/>
    </location>
</feature>
<dbReference type="PANTHER" id="PTHR46201:SF8">
    <property type="entry name" value="CHROMATIN REGULATOR PHD FAMILY"/>
    <property type="match status" value="1"/>
</dbReference>
<accession>A0A022QUE8</accession>
<dbReference type="PhylomeDB" id="A0A022QUE8"/>
<dbReference type="Pfam" id="PF25874">
    <property type="entry name" value="WHD_plant_repro"/>
    <property type="match status" value="1"/>
</dbReference>
<dbReference type="InterPro" id="IPR059080">
    <property type="entry name" value="WHD_PTC1"/>
</dbReference>
<name>A0A022QUE8_ERYGU</name>
<dbReference type="PANTHER" id="PTHR46201">
    <property type="entry name" value="PHD FINGER PROTEIN MALE MEIOCYTE DEATH 1-RELATED"/>
    <property type="match status" value="1"/>
</dbReference>
<dbReference type="EMBL" id="KI631110">
    <property type="protein sequence ID" value="EYU30150.1"/>
    <property type="molecule type" value="Genomic_DNA"/>
</dbReference>
<feature type="domain" description="PHD finger protein MALE STERILITY 1-like ubiquitin-like" evidence="1">
    <location>
        <begin position="436"/>
        <end position="528"/>
    </location>
</feature>
<evidence type="ECO:0000313" key="4">
    <source>
        <dbReference type="Proteomes" id="UP000030748"/>
    </source>
</evidence>
<feature type="non-terminal residue" evidence="3">
    <location>
        <position position="543"/>
    </location>
</feature>
<keyword evidence="4" id="KW-1185">Reference proteome</keyword>
<dbReference type="Proteomes" id="UP000030748">
    <property type="component" value="Unassembled WGS sequence"/>
</dbReference>
<dbReference type="AlphaFoldDB" id="A0A022QUE8"/>
<gene>
    <name evidence="3" type="ORF">MIMGU_mgv1a019304mg</name>
</gene>
<proteinExistence type="predicted"/>
<evidence type="ECO:0000259" key="2">
    <source>
        <dbReference type="Pfam" id="PF25874"/>
    </source>
</evidence>
<evidence type="ECO:0000313" key="3">
    <source>
        <dbReference type="EMBL" id="EYU30150.1"/>
    </source>
</evidence>
<dbReference type="eggNOG" id="KOG1844">
    <property type="taxonomic scope" value="Eukaryota"/>
</dbReference>
<dbReference type="STRING" id="4155.A0A022QUE8"/>
<dbReference type="Pfam" id="PF25565">
    <property type="entry name" value="Ubiquitin_At1g33420"/>
    <property type="match status" value="1"/>
</dbReference>
<reference evidence="3 4" key="1">
    <citation type="journal article" date="2013" name="Proc. Natl. Acad. Sci. U.S.A.">
        <title>Fine-scale variation in meiotic recombination in Mimulus inferred from population shotgun sequencing.</title>
        <authorList>
            <person name="Hellsten U."/>
            <person name="Wright K.M."/>
            <person name="Jenkins J."/>
            <person name="Shu S."/>
            <person name="Yuan Y."/>
            <person name="Wessler S.R."/>
            <person name="Schmutz J."/>
            <person name="Willis J.H."/>
            <person name="Rokhsar D.S."/>
        </authorList>
    </citation>
    <scope>NUCLEOTIDE SEQUENCE [LARGE SCALE GENOMIC DNA]</scope>
    <source>
        <strain evidence="4">cv. DUN x IM62</strain>
    </source>
</reference>
<organism evidence="3 4">
    <name type="scientific">Erythranthe guttata</name>
    <name type="common">Yellow monkey flower</name>
    <name type="synonym">Mimulus guttatus</name>
    <dbReference type="NCBI Taxonomy" id="4155"/>
    <lineage>
        <taxon>Eukaryota</taxon>
        <taxon>Viridiplantae</taxon>
        <taxon>Streptophyta</taxon>
        <taxon>Embryophyta</taxon>
        <taxon>Tracheophyta</taxon>
        <taxon>Spermatophyta</taxon>
        <taxon>Magnoliopsida</taxon>
        <taxon>eudicotyledons</taxon>
        <taxon>Gunneridae</taxon>
        <taxon>Pentapetalae</taxon>
        <taxon>asterids</taxon>
        <taxon>lamiids</taxon>
        <taxon>Lamiales</taxon>
        <taxon>Phrymaceae</taxon>
        <taxon>Erythranthe</taxon>
    </lineage>
</organism>
<sequence length="543" mass="62531">MKKTLAGAFRDNVRVFLQNFAEIEEYTVGEMTVWSTLLFSQDEGVFPLYTVEETAESSPDPFCNHCEAAGWGHHFVCQRKYHFIIPEKENWNLPLDEIDETHCHYLYGLIHCNGYGHLIRVNGLKNNSNFFSADDTMEFWDRLCTVLKSRYISARHVSRKEAIELSLIHGAAYGKSWFEKWGYKFSGGSPGITEQKYGETIQSLGSLNLDSIVADLKNRSRNMKRIKEMIDVYRKFSGKPLFTITDLLRLMLVFESRVQKDVSNACKYGGSETGESSPMGFEKFVDSMTKDCRWPSRRLENVLYVIVGLLKEHRAKNGESGNAISRQELRDGARKSIGDTGLIDYVLKSIKCFTIDNLIIRRAINPYSKLAEFNIRDQEASNGATSVRLRLGLSLSRDIRFLYENVLSEYIESHFFLTNNYHFVKEWTIKREITKNNKMELTCKVLPSFDEMETELTRRLPPGEMVVVDPWITIGELRVAAQWALRDTYCVMDEFEVTQIGGLRRIEDEKVVYGTVGPGSEVWVRGRGFDFSTVIRYEDEGRK</sequence>
<protein>
    <submittedName>
        <fullName evidence="3">Uncharacterized protein</fullName>
    </submittedName>
</protein>
<dbReference type="InterPro" id="IPR057765">
    <property type="entry name" value="MS1-like_ubiquitin"/>
</dbReference>
<evidence type="ECO:0000259" key="1">
    <source>
        <dbReference type="Pfam" id="PF25565"/>
    </source>
</evidence>